<dbReference type="InterPro" id="IPR032799">
    <property type="entry name" value="TAXi_C"/>
</dbReference>
<gene>
    <name evidence="2" type="ORF">F3Y22_tig00110348pilonHSYRG00017</name>
</gene>
<protein>
    <recommendedName>
        <fullName evidence="1">Xylanase inhibitor C-terminal domain-containing protein</fullName>
    </recommendedName>
</protein>
<dbReference type="SUPFAM" id="SSF50630">
    <property type="entry name" value="Acid proteases"/>
    <property type="match status" value="1"/>
</dbReference>
<evidence type="ECO:0000313" key="3">
    <source>
        <dbReference type="Proteomes" id="UP000436088"/>
    </source>
</evidence>
<evidence type="ECO:0000313" key="2">
    <source>
        <dbReference type="EMBL" id="KAE8708187.1"/>
    </source>
</evidence>
<accession>A0A6A3AXK9</accession>
<dbReference type="Gene3D" id="2.40.70.10">
    <property type="entry name" value="Acid Proteases"/>
    <property type="match status" value="1"/>
</dbReference>
<feature type="domain" description="Xylanase inhibitor C-terminal" evidence="1">
    <location>
        <begin position="20"/>
        <end position="92"/>
    </location>
</feature>
<evidence type="ECO:0000259" key="1">
    <source>
        <dbReference type="Pfam" id="PF14541"/>
    </source>
</evidence>
<reference evidence="2" key="1">
    <citation type="submission" date="2019-09" db="EMBL/GenBank/DDBJ databases">
        <title>Draft genome information of white flower Hibiscus syriacus.</title>
        <authorList>
            <person name="Kim Y.-M."/>
        </authorList>
    </citation>
    <scope>NUCLEOTIDE SEQUENCE [LARGE SCALE GENOMIC DNA]</scope>
    <source>
        <strain evidence="2">YM2019G1</strain>
    </source>
</reference>
<dbReference type="Pfam" id="PF14541">
    <property type="entry name" value="TAXi_C"/>
    <property type="match status" value="1"/>
</dbReference>
<name>A0A6A3AXK9_HIBSY</name>
<organism evidence="2 3">
    <name type="scientific">Hibiscus syriacus</name>
    <name type="common">Rose of Sharon</name>
    <dbReference type="NCBI Taxonomy" id="106335"/>
    <lineage>
        <taxon>Eukaryota</taxon>
        <taxon>Viridiplantae</taxon>
        <taxon>Streptophyta</taxon>
        <taxon>Embryophyta</taxon>
        <taxon>Tracheophyta</taxon>
        <taxon>Spermatophyta</taxon>
        <taxon>Magnoliopsida</taxon>
        <taxon>eudicotyledons</taxon>
        <taxon>Gunneridae</taxon>
        <taxon>Pentapetalae</taxon>
        <taxon>rosids</taxon>
        <taxon>malvids</taxon>
        <taxon>Malvales</taxon>
        <taxon>Malvaceae</taxon>
        <taxon>Malvoideae</taxon>
        <taxon>Hibiscus</taxon>
    </lineage>
</organism>
<dbReference type="InterPro" id="IPR021109">
    <property type="entry name" value="Peptidase_aspartic_dom_sf"/>
</dbReference>
<dbReference type="AlphaFoldDB" id="A0A6A3AXK9"/>
<dbReference type="EMBL" id="VEPZ02000948">
    <property type="protein sequence ID" value="KAE8708187.1"/>
    <property type="molecule type" value="Genomic_DNA"/>
</dbReference>
<keyword evidence="3" id="KW-1185">Reference proteome</keyword>
<sequence length="96" mass="10743">MYSMILIYKFNDPRLFSCCADQKYCFSNRATSVNNVFPEVSLNFAGGATLVLNPEDYLLQHNSIGGVAVWCIGFQKIEVQSITILGVFHFGNAPMR</sequence>
<comment type="caution">
    <text evidence="2">The sequence shown here is derived from an EMBL/GenBank/DDBJ whole genome shotgun (WGS) entry which is preliminary data.</text>
</comment>
<dbReference type="Proteomes" id="UP000436088">
    <property type="component" value="Unassembled WGS sequence"/>
</dbReference>
<proteinExistence type="predicted"/>